<dbReference type="GO" id="GO:0005737">
    <property type="term" value="C:cytoplasm"/>
    <property type="evidence" value="ECO:0007669"/>
    <property type="project" value="UniProtKB-SubCell"/>
</dbReference>
<dbReference type="GO" id="GO:0006281">
    <property type="term" value="P:DNA repair"/>
    <property type="evidence" value="ECO:0007669"/>
    <property type="project" value="InterPro"/>
</dbReference>
<keyword evidence="3" id="KW-0540">Nuclease</keyword>
<protein>
    <submittedName>
        <fullName evidence="6">Uncharacterized protein</fullName>
    </submittedName>
</protein>
<dbReference type="GO" id="GO:0016891">
    <property type="term" value="F:RNA endonuclease activity producing 5'-phosphomonoesters, hydrolytic mechanism"/>
    <property type="evidence" value="ECO:0007669"/>
    <property type="project" value="TreeGrafter"/>
</dbReference>
<reference evidence="6 7" key="1">
    <citation type="journal article" date="2012" name="Genome Biol.">
        <title>Genome and low-iron response of an oceanic diatom adapted to chronic iron limitation.</title>
        <authorList>
            <person name="Lommer M."/>
            <person name="Specht M."/>
            <person name="Roy A.S."/>
            <person name="Kraemer L."/>
            <person name="Andreson R."/>
            <person name="Gutowska M.A."/>
            <person name="Wolf J."/>
            <person name="Bergner S.V."/>
            <person name="Schilhabel M.B."/>
            <person name="Klostermeier U.C."/>
            <person name="Beiko R.G."/>
            <person name="Rosenstiel P."/>
            <person name="Hippler M."/>
            <person name="Laroche J."/>
        </authorList>
    </citation>
    <scope>NUCLEOTIDE SEQUENCE [LARGE SCALE GENOMIC DNA]</scope>
    <source>
        <strain evidence="6 7">CCMP1005</strain>
    </source>
</reference>
<evidence type="ECO:0000256" key="3">
    <source>
        <dbReference type="ARBA" id="ARBA00022722"/>
    </source>
</evidence>
<keyword evidence="4" id="KW-0255">Endonuclease</keyword>
<dbReference type="PANTHER" id="PTHR28511">
    <property type="entry name" value="ENDONUCLEASE V"/>
    <property type="match status" value="1"/>
</dbReference>
<dbReference type="Proteomes" id="UP000266841">
    <property type="component" value="Unassembled WGS sequence"/>
</dbReference>
<accession>K0RR81</accession>
<dbReference type="eggNOG" id="KOG4417">
    <property type="taxonomic scope" value="Eukaryota"/>
</dbReference>
<dbReference type="InterPro" id="IPR007581">
    <property type="entry name" value="Endonuclease-V"/>
</dbReference>
<keyword evidence="7" id="KW-1185">Reference proteome</keyword>
<evidence type="ECO:0000256" key="1">
    <source>
        <dbReference type="ARBA" id="ARBA00004496"/>
    </source>
</evidence>
<evidence type="ECO:0000313" key="6">
    <source>
        <dbReference type="EMBL" id="EJK51416.1"/>
    </source>
</evidence>
<dbReference type="EMBL" id="AGNL01041679">
    <property type="protein sequence ID" value="EJK51416.1"/>
    <property type="molecule type" value="Genomic_DNA"/>
</dbReference>
<dbReference type="Pfam" id="PF04493">
    <property type="entry name" value="Endonuclease_5"/>
    <property type="match status" value="1"/>
</dbReference>
<sequence>MSFEPLLSAEPRPKDRSEHVKGLCLGVTVGVGGASRVREKRVVLFTCSSANLAVSCGCCARAISSQVSIPESSAYSRLSSDSRDERFRDVGPGPSSENRLLRVGGVDVGFSLIDEDRAVATYVVLLYDSTLESAEVEHRAHTWYEPTVDYLEPRDDTRRDSSGCEFSDDTAMQGLLAIYTNVHLEKGNGLWHQRRAGIATFVGVRSNIPTVGVGKTFYSIDGNLTKNQVHEQLEQALLDWHGSKPNEYHTFQNDRIIVDDRKIGEFTNVRREGETLAYALVGHGGRGGRASVSSRGSKNPIYISVGSGITLQDAVYICAKVSIAKIPEPIREADLYGRRLVREREQGVEA</sequence>
<keyword evidence="2" id="KW-0963">Cytoplasm</keyword>
<gene>
    <name evidence="6" type="ORF">THAOC_29410</name>
</gene>
<evidence type="ECO:0000313" key="7">
    <source>
        <dbReference type="Proteomes" id="UP000266841"/>
    </source>
</evidence>
<proteinExistence type="predicted"/>
<dbReference type="Gene3D" id="3.30.2170.10">
    <property type="entry name" value="archaeoglobus fulgidus dsm 4304 superfamily"/>
    <property type="match status" value="1"/>
</dbReference>
<dbReference type="GO" id="GO:0005730">
    <property type="term" value="C:nucleolus"/>
    <property type="evidence" value="ECO:0007669"/>
    <property type="project" value="TreeGrafter"/>
</dbReference>
<dbReference type="OrthoDB" id="20018at2759"/>
<comment type="caution">
    <text evidence="6">The sequence shown here is derived from an EMBL/GenBank/DDBJ whole genome shotgun (WGS) entry which is preliminary data.</text>
</comment>
<dbReference type="PANTHER" id="PTHR28511:SF1">
    <property type="entry name" value="ENDONUCLEASE V"/>
    <property type="match status" value="1"/>
</dbReference>
<evidence type="ECO:0000256" key="4">
    <source>
        <dbReference type="ARBA" id="ARBA00022759"/>
    </source>
</evidence>
<dbReference type="AlphaFoldDB" id="K0RR81"/>
<comment type="subcellular location">
    <subcellularLocation>
        <location evidence="1">Cytoplasm</location>
    </subcellularLocation>
</comment>
<dbReference type="GO" id="GO:0003727">
    <property type="term" value="F:single-stranded RNA binding"/>
    <property type="evidence" value="ECO:0007669"/>
    <property type="project" value="TreeGrafter"/>
</dbReference>
<evidence type="ECO:0000256" key="5">
    <source>
        <dbReference type="ARBA" id="ARBA00022801"/>
    </source>
</evidence>
<name>K0RR81_THAOC</name>
<organism evidence="6 7">
    <name type="scientific">Thalassiosira oceanica</name>
    <name type="common">Marine diatom</name>
    <dbReference type="NCBI Taxonomy" id="159749"/>
    <lineage>
        <taxon>Eukaryota</taxon>
        <taxon>Sar</taxon>
        <taxon>Stramenopiles</taxon>
        <taxon>Ochrophyta</taxon>
        <taxon>Bacillariophyta</taxon>
        <taxon>Coscinodiscophyceae</taxon>
        <taxon>Thalassiosirophycidae</taxon>
        <taxon>Thalassiosirales</taxon>
        <taxon>Thalassiosiraceae</taxon>
        <taxon>Thalassiosira</taxon>
    </lineage>
</organism>
<evidence type="ECO:0000256" key="2">
    <source>
        <dbReference type="ARBA" id="ARBA00022490"/>
    </source>
</evidence>
<keyword evidence="5" id="KW-0378">Hydrolase</keyword>